<dbReference type="CDD" id="cd05387">
    <property type="entry name" value="BY-kinase"/>
    <property type="match status" value="1"/>
</dbReference>
<dbReference type="AlphaFoldDB" id="A0A941DWY8"/>
<proteinExistence type="inferred from homology"/>
<evidence type="ECO:0000259" key="9">
    <source>
        <dbReference type="Pfam" id="PF13614"/>
    </source>
</evidence>
<evidence type="ECO:0000313" key="11">
    <source>
        <dbReference type="Proteomes" id="UP000675284"/>
    </source>
</evidence>
<comment type="caution">
    <text evidence="10">The sequence shown here is derived from an EMBL/GenBank/DDBJ whole genome shotgun (WGS) entry which is preliminary data.</text>
</comment>
<reference evidence="10" key="1">
    <citation type="submission" date="2021-04" db="EMBL/GenBank/DDBJ databases">
        <title>Isolation and polyphasic classification of algal microorganism.</title>
        <authorList>
            <person name="Wang S."/>
        </authorList>
    </citation>
    <scope>NUCLEOTIDE SEQUENCE</scope>
    <source>
        <strain evidence="10">720a</strain>
    </source>
</reference>
<evidence type="ECO:0000256" key="6">
    <source>
        <dbReference type="ARBA" id="ARBA00022840"/>
    </source>
</evidence>
<evidence type="ECO:0000256" key="7">
    <source>
        <dbReference type="ARBA" id="ARBA00023137"/>
    </source>
</evidence>
<dbReference type="GO" id="GO:0005524">
    <property type="term" value="F:ATP binding"/>
    <property type="evidence" value="ECO:0007669"/>
    <property type="project" value="UniProtKB-KW"/>
</dbReference>
<evidence type="ECO:0000256" key="1">
    <source>
        <dbReference type="ARBA" id="ARBA00007316"/>
    </source>
</evidence>
<evidence type="ECO:0000313" key="10">
    <source>
        <dbReference type="EMBL" id="MBR7796649.1"/>
    </source>
</evidence>
<evidence type="ECO:0000256" key="5">
    <source>
        <dbReference type="ARBA" id="ARBA00022777"/>
    </source>
</evidence>
<dbReference type="NCBIfam" id="TIGR01007">
    <property type="entry name" value="eps_fam"/>
    <property type="match status" value="1"/>
</dbReference>
<keyword evidence="11" id="KW-1185">Reference proteome</keyword>
<dbReference type="SUPFAM" id="SSF52540">
    <property type="entry name" value="P-loop containing nucleoside triphosphate hydrolases"/>
    <property type="match status" value="1"/>
</dbReference>
<dbReference type="Pfam" id="PF13614">
    <property type="entry name" value="AAA_31"/>
    <property type="match status" value="1"/>
</dbReference>
<protein>
    <recommendedName>
        <fullName evidence="2">non-specific protein-tyrosine kinase</fullName>
        <ecNumber evidence="2">2.7.10.2</ecNumber>
    </recommendedName>
</protein>
<dbReference type="Proteomes" id="UP000675284">
    <property type="component" value="Unassembled WGS sequence"/>
</dbReference>
<dbReference type="EC" id="2.7.10.2" evidence="2"/>
<dbReference type="InterPro" id="IPR050445">
    <property type="entry name" value="Bact_polysacc_biosynth/exp"/>
</dbReference>
<comment type="catalytic activity">
    <reaction evidence="8">
        <text>L-tyrosyl-[protein] + ATP = O-phospho-L-tyrosyl-[protein] + ADP + H(+)</text>
        <dbReference type="Rhea" id="RHEA:10596"/>
        <dbReference type="Rhea" id="RHEA-COMP:10136"/>
        <dbReference type="Rhea" id="RHEA-COMP:20101"/>
        <dbReference type="ChEBI" id="CHEBI:15378"/>
        <dbReference type="ChEBI" id="CHEBI:30616"/>
        <dbReference type="ChEBI" id="CHEBI:46858"/>
        <dbReference type="ChEBI" id="CHEBI:61978"/>
        <dbReference type="ChEBI" id="CHEBI:456216"/>
        <dbReference type="EC" id="2.7.10.2"/>
    </reaction>
</comment>
<keyword evidence="3" id="KW-0808">Transferase</keyword>
<evidence type="ECO:0000256" key="4">
    <source>
        <dbReference type="ARBA" id="ARBA00022741"/>
    </source>
</evidence>
<dbReference type="GO" id="GO:0005886">
    <property type="term" value="C:plasma membrane"/>
    <property type="evidence" value="ECO:0007669"/>
    <property type="project" value="TreeGrafter"/>
</dbReference>
<dbReference type="Gene3D" id="3.40.50.300">
    <property type="entry name" value="P-loop containing nucleotide triphosphate hydrolases"/>
    <property type="match status" value="1"/>
</dbReference>
<accession>A0A941DWY8</accession>
<sequence length="220" mass="24471">MILSKSKRKYMKKGNLITHAYPDSIIADQFRTIRSNMKFLTNNPNHRIFLFTSVGSGEGTSTAISNLAVTMAKQNEKVLLIDANLRSPVVQSVFKKEKSLGLTNLLTKDLTWSSVINQTGIGELDILTSGSSIFNPAEIVESAKMQELLKEFKTIYDVILIDSPTILKYTETRLLANYSDGVVLLVGRGKTDLEDVIEAKRVLELAKANVMGVIINEKYK</sequence>
<name>A0A941DWY8_9BACI</name>
<dbReference type="EMBL" id="JAGSOT010000031">
    <property type="protein sequence ID" value="MBR7796649.1"/>
    <property type="molecule type" value="Genomic_DNA"/>
</dbReference>
<feature type="domain" description="AAA" evidence="9">
    <location>
        <begin position="57"/>
        <end position="184"/>
    </location>
</feature>
<keyword evidence="7" id="KW-0829">Tyrosine-protein kinase</keyword>
<dbReference type="InterPro" id="IPR027417">
    <property type="entry name" value="P-loop_NTPase"/>
</dbReference>
<comment type="similarity">
    <text evidence="1">Belongs to the CpsD/CapB family.</text>
</comment>
<evidence type="ECO:0000256" key="3">
    <source>
        <dbReference type="ARBA" id="ARBA00022679"/>
    </source>
</evidence>
<evidence type="ECO:0000256" key="8">
    <source>
        <dbReference type="ARBA" id="ARBA00051245"/>
    </source>
</evidence>
<dbReference type="PANTHER" id="PTHR32309:SF13">
    <property type="entry name" value="FERRIC ENTEROBACTIN TRANSPORT PROTEIN FEPE"/>
    <property type="match status" value="1"/>
</dbReference>
<keyword evidence="6" id="KW-0067">ATP-binding</keyword>
<dbReference type="InterPro" id="IPR025669">
    <property type="entry name" value="AAA_dom"/>
</dbReference>
<dbReference type="PANTHER" id="PTHR32309">
    <property type="entry name" value="TYROSINE-PROTEIN KINASE"/>
    <property type="match status" value="1"/>
</dbReference>
<evidence type="ECO:0000256" key="2">
    <source>
        <dbReference type="ARBA" id="ARBA00011903"/>
    </source>
</evidence>
<keyword evidence="5 10" id="KW-0418">Kinase</keyword>
<dbReference type="GO" id="GO:0004715">
    <property type="term" value="F:non-membrane spanning protein tyrosine kinase activity"/>
    <property type="evidence" value="ECO:0007669"/>
    <property type="project" value="UniProtKB-EC"/>
</dbReference>
<organism evidence="10 11">
    <name type="scientific">Virgibacillus salarius</name>
    <dbReference type="NCBI Taxonomy" id="447199"/>
    <lineage>
        <taxon>Bacteria</taxon>
        <taxon>Bacillati</taxon>
        <taxon>Bacillota</taxon>
        <taxon>Bacilli</taxon>
        <taxon>Bacillales</taxon>
        <taxon>Bacillaceae</taxon>
        <taxon>Virgibacillus</taxon>
    </lineage>
</organism>
<gene>
    <name evidence="10" type="ORF">KCX74_11430</name>
</gene>
<dbReference type="InterPro" id="IPR005702">
    <property type="entry name" value="Wzc-like_C"/>
</dbReference>
<keyword evidence="4" id="KW-0547">Nucleotide-binding</keyword>